<feature type="signal peptide" evidence="2">
    <location>
        <begin position="1"/>
        <end position="17"/>
    </location>
</feature>
<sequence>MITVMMMMMMMAGMVAGFVTTGTRKYLRCSALYPSVHPFFCAQTAAAAGSVREQTPSTPRGAGRMQSIPDRAPDQGAQLGGPLS</sequence>
<evidence type="ECO:0000313" key="3">
    <source>
        <dbReference type="EMBL" id="MBW78025.1"/>
    </source>
</evidence>
<accession>A0A2M4DKF4</accession>
<keyword evidence="2" id="KW-0732">Signal</keyword>
<dbReference type="AlphaFoldDB" id="A0A2M4DKF4"/>
<organism evidence="3">
    <name type="scientific">Anopheles darlingi</name>
    <name type="common">Mosquito</name>
    <dbReference type="NCBI Taxonomy" id="43151"/>
    <lineage>
        <taxon>Eukaryota</taxon>
        <taxon>Metazoa</taxon>
        <taxon>Ecdysozoa</taxon>
        <taxon>Arthropoda</taxon>
        <taxon>Hexapoda</taxon>
        <taxon>Insecta</taxon>
        <taxon>Pterygota</taxon>
        <taxon>Neoptera</taxon>
        <taxon>Endopterygota</taxon>
        <taxon>Diptera</taxon>
        <taxon>Nematocera</taxon>
        <taxon>Culicoidea</taxon>
        <taxon>Culicidae</taxon>
        <taxon>Anophelinae</taxon>
        <taxon>Anopheles</taxon>
    </lineage>
</organism>
<dbReference type="EMBL" id="GGFL01013847">
    <property type="protein sequence ID" value="MBW78025.1"/>
    <property type="molecule type" value="Transcribed_RNA"/>
</dbReference>
<protein>
    <submittedName>
        <fullName evidence="3">Putative secreted protein</fullName>
    </submittedName>
</protein>
<evidence type="ECO:0000256" key="1">
    <source>
        <dbReference type="SAM" id="MobiDB-lite"/>
    </source>
</evidence>
<evidence type="ECO:0000256" key="2">
    <source>
        <dbReference type="SAM" id="SignalP"/>
    </source>
</evidence>
<feature type="region of interest" description="Disordered" evidence="1">
    <location>
        <begin position="50"/>
        <end position="84"/>
    </location>
</feature>
<proteinExistence type="predicted"/>
<feature type="chain" id="PRO_5014934764" evidence="2">
    <location>
        <begin position="18"/>
        <end position="84"/>
    </location>
</feature>
<reference evidence="3" key="1">
    <citation type="submission" date="2018-01" db="EMBL/GenBank/DDBJ databases">
        <title>An insight into the sialome of Amazonian anophelines.</title>
        <authorList>
            <person name="Ribeiro J.M."/>
            <person name="Scarpassa V."/>
            <person name="Calvo E."/>
        </authorList>
    </citation>
    <scope>NUCLEOTIDE SEQUENCE</scope>
</reference>
<name>A0A2M4DKF4_ANODA</name>